<dbReference type="PANTHER" id="PTHR11138:SF5">
    <property type="entry name" value="METHIONYL-TRNA FORMYLTRANSFERASE, MITOCHONDRIAL"/>
    <property type="match status" value="1"/>
</dbReference>
<accession>A0AAX1PPD1</accession>
<name>A0AAX1PPD1_AERSA</name>
<dbReference type="InterPro" id="IPR011034">
    <property type="entry name" value="Formyl_transferase-like_C_sf"/>
</dbReference>
<dbReference type="SUPFAM" id="SSF50486">
    <property type="entry name" value="FMT C-terminal domain-like"/>
    <property type="match status" value="1"/>
</dbReference>
<sequence>MYTIKSKAIKVFVTGLKGLKTVQGLRIKTNKITVIIGKDTNVKNDFSDEIEAYCKQENIKYYFSTKDADKHEFGLAIAAGWQRMIFDIPFSALIVFHDSLLPRYRGFNPLVTALLNKDDCVGVTALMAADKYDRGDILSQVKVPVEYPITIEDAIIMVSDAYFNIAGEIYDLFISGQLHGKPQDESLATYSLWRDSDDYAINWNLDSHAIERHVNSVGYPYLGASSFVDGALVRIRKVALVNDVFIENRVPGKIIFFEKNMPVVVCGQGLLRLESIEDDNRNVFEINKLRTRLK</sequence>
<dbReference type="GO" id="GO:0004479">
    <property type="term" value="F:methionyl-tRNA formyltransferase activity"/>
    <property type="evidence" value="ECO:0007669"/>
    <property type="project" value="TreeGrafter"/>
</dbReference>
<dbReference type="Gene3D" id="3.40.50.12230">
    <property type="match status" value="1"/>
</dbReference>
<evidence type="ECO:0000313" key="3">
    <source>
        <dbReference type="EMBL" id="RAJ09654.1"/>
    </source>
</evidence>
<dbReference type="GO" id="GO:0005829">
    <property type="term" value="C:cytosol"/>
    <property type="evidence" value="ECO:0007669"/>
    <property type="project" value="TreeGrafter"/>
</dbReference>
<feature type="domain" description="Formyl transferase C-terminal" evidence="2">
    <location>
        <begin position="197"/>
        <end position="287"/>
    </location>
</feature>
<dbReference type="InterPro" id="IPR036477">
    <property type="entry name" value="Formyl_transf_N_sf"/>
</dbReference>
<gene>
    <name evidence="3" type="ORF">DEU50_101391</name>
</gene>
<dbReference type="Pfam" id="PF02911">
    <property type="entry name" value="Formyl_trans_C"/>
    <property type="match status" value="1"/>
</dbReference>
<dbReference type="AlphaFoldDB" id="A0AAX1PPD1"/>
<protein>
    <submittedName>
        <fullName evidence="3">Methionyl-tRNA formyltransferase</fullName>
    </submittedName>
</protein>
<feature type="domain" description="Formyl transferase N-terminal" evidence="1">
    <location>
        <begin position="70"/>
        <end position="151"/>
    </location>
</feature>
<evidence type="ECO:0000313" key="4">
    <source>
        <dbReference type="Proteomes" id="UP000249422"/>
    </source>
</evidence>
<reference evidence="3 4" key="1">
    <citation type="submission" date="2018-06" db="EMBL/GenBank/DDBJ databases">
        <title>Freshwater and sediment microbial communities from various areas in North America, analyzing microbe dynamics in response to fracking.</title>
        <authorList>
            <person name="Lamendella R."/>
        </authorList>
    </citation>
    <scope>NUCLEOTIDE SEQUENCE [LARGE SCALE GENOMIC DNA]</scope>
    <source>
        <strain evidence="3 4">17</strain>
    </source>
</reference>
<dbReference type="RefSeq" id="WP_111587530.1">
    <property type="nucleotide sequence ID" value="NZ_CAWNWF010000001.1"/>
</dbReference>
<dbReference type="Proteomes" id="UP000249422">
    <property type="component" value="Unassembled WGS sequence"/>
</dbReference>
<dbReference type="InterPro" id="IPR005793">
    <property type="entry name" value="Formyl_trans_C"/>
</dbReference>
<dbReference type="InterPro" id="IPR002376">
    <property type="entry name" value="Formyl_transf_N"/>
</dbReference>
<evidence type="ECO:0000259" key="1">
    <source>
        <dbReference type="Pfam" id="PF00551"/>
    </source>
</evidence>
<proteinExistence type="predicted"/>
<organism evidence="3 4">
    <name type="scientific">Aeromonas salmonicida</name>
    <dbReference type="NCBI Taxonomy" id="645"/>
    <lineage>
        <taxon>Bacteria</taxon>
        <taxon>Pseudomonadati</taxon>
        <taxon>Pseudomonadota</taxon>
        <taxon>Gammaproteobacteria</taxon>
        <taxon>Aeromonadales</taxon>
        <taxon>Aeromonadaceae</taxon>
        <taxon>Aeromonas</taxon>
    </lineage>
</organism>
<dbReference type="PANTHER" id="PTHR11138">
    <property type="entry name" value="METHIONYL-TRNA FORMYLTRANSFERASE"/>
    <property type="match status" value="1"/>
</dbReference>
<dbReference type="Pfam" id="PF00551">
    <property type="entry name" value="Formyl_trans_N"/>
    <property type="match status" value="1"/>
</dbReference>
<comment type="caution">
    <text evidence="3">The sequence shown here is derived from an EMBL/GenBank/DDBJ whole genome shotgun (WGS) entry which is preliminary data.</text>
</comment>
<dbReference type="SUPFAM" id="SSF53328">
    <property type="entry name" value="Formyltransferase"/>
    <property type="match status" value="1"/>
</dbReference>
<evidence type="ECO:0000259" key="2">
    <source>
        <dbReference type="Pfam" id="PF02911"/>
    </source>
</evidence>
<dbReference type="EMBL" id="QLLM01000001">
    <property type="protein sequence ID" value="RAJ09654.1"/>
    <property type="molecule type" value="Genomic_DNA"/>
</dbReference>